<dbReference type="RefSeq" id="WP_109691150.1">
    <property type="nucleotide sequence ID" value="NZ_QGGL01000024.1"/>
</dbReference>
<dbReference type="OrthoDB" id="1859224at2"/>
<feature type="domain" description="HTH cro/C1-type" evidence="2">
    <location>
        <begin position="19"/>
        <end position="63"/>
    </location>
</feature>
<dbReference type="SUPFAM" id="SSF47413">
    <property type="entry name" value="lambda repressor-like DNA-binding domains"/>
    <property type="match status" value="1"/>
</dbReference>
<keyword evidence="1" id="KW-0238">DNA-binding</keyword>
<keyword evidence="4" id="KW-1185">Reference proteome</keyword>
<dbReference type="Pfam" id="PF01381">
    <property type="entry name" value="HTH_3"/>
    <property type="match status" value="1"/>
</dbReference>
<organism evidence="3 4">
    <name type="scientific">Tumebacillus permanentifrigoris</name>
    <dbReference type="NCBI Taxonomy" id="378543"/>
    <lineage>
        <taxon>Bacteria</taxon>
        <taxon>Bacillati</taxon>
        <taxon>Bacillota</taxon>
        <taxon>Bacilli</taxon>
        <taxon>Bacillales</taxon>
        <taxon>Alicyclobacillaceae</taxon>
        <taxon>Tumebacillus</taxon>
    </lineage>
</organism>
<dbReference type="AlphaFoldDB" id="A0A316D2X7"/>
<dbReference type="GO" id="GO:0003677">
    <property type="term" value="F:DNA binding"/>
    <property type="evidence" value="ECO:0007669"/>
    <property type="project" value="UniProtKB-KW"/>
</dbReference>
<dbReference type="PANTHER" id="PTHR46558:SF4">
    <property type="entry name" value="DNA-BIDING PHAGE PROTEIN"/>
    <property type="match status" value="1"/>
</dbReference>
<evidence type="ECO:0000313" key="3">
    <source>
        <dbReference type="EMBL" id="PWK05281.1"/>
    </source>
</evidence>
<accession>A0A316D2X7</accession>
<protein>
    <submittedName>
        <fullName evidence="3">Putative transcriptional regulator</fullName>
    </submittedName>
</protein>
<sequence>MSKSVEKNKKLIELRGTRTQQDVAECLGIRQNHYSMIETGQRLPRRELALKIATYFRSTVDEIFFGQ</sequence>
<name>A0A316D2X7_9BACL</name>
<dbReference type="CDD" id="cd00093">
    <property type="entry name" value="HTH_XRE"/>
    <property type="match status" value="1"/>
</dbReference>
<dbReference type="InterPro" id="IPR010982">
    <property type="entry name" value="Lambda_DNA-bd_dom_sf"/>
</dbReference>
<dbReference type="EMBL" id="QGGL01000024">
    <property type="protein sequence ID" value="PWK05281.1"/>
    <property type="molecule type" value="Genomic_DNA"/>
</dbReference>
<dbReference type="InterPro" id="IPR001387">
    <property type="entry name" value="Cro/C1-type_HTH"/>
</dbReference>
<proteinExistence type="predicted"/>
<dbReference type="SMART" id="SM00530">
    <property type="entry name" value="HTH_XRE"/>
    <property type="match status" value="1"/>
</dbReference>
<dbReference type="PROSITE" id="PS50943">
    <property type="entry name" value="HTH_CROC1"/>
    <property type="match status" value="1"/>
</dbReference>
<dbReference type="PANTHER" id="PTHR46558">
    <property type="entry name" value="TRACRIPTIONAL REGULATORY PROTEIN-RELATED-RELATED"/>
    <property type="match status" value="1"/>
</dbReference>
<reference evidence="3 4" key="1">
    <citation type="submission" date="2018-05" db="EMBL/GenBank/DDBJ databases">
        <title>Genomic Encyclopedia of Type Strains, Phase IV (KMG-IV): sequencing the most valuable type-strain genomes for metagenomic binning, comparative biology and taxonomic classification.</title>
        <authorList>
            <person name="Goeker M."/>
        </authorList>
    </citation>
    <scope>NUCLEOTIDE SEQUENCE [LARGE SCALE GENOMIC DNA]</scope>
    <source>
        <strain evidence="3 4">DSM 18773</strain>
    </source>
</reference>
<comment type="caution">
    <text evidence="3">The sequence shown here is derived from an EMBL/GenBank/DDBJ whole genome shotgun (WGS) entry which is preliminary data.</text>
</comment>
<evidence type="ECO:0000259" key="2">
    <source>
        <dbReference type="PROSITE" id="PS50943"/>
    </source>
</evidence>
<gene>
    <name evidence="3" type="ORF">C7459_12430</name>
</gene>
<dbReference type="Proteomes" id="UP000245634">
    <property type="component" value="Unassembled WGS sequence"/>
</dbReference>
<evidence type="ECO:0000256" key="1">
    <source>
        <dbReference type="ARBA" id="ARBA00023125"/>
    </source>
</evidence>
<evidence type="ECO:0000313" key="4">
    <source>
        <dbReference type="Proteomes" id="UP000245634"/>
    </source>
</evidence>
<dbReference type="Gene3D" id="1.10.260.40">
    <property type="entry name" value="lambda repressor-like DNA-binding domains"/>
    <property type="match status" value="1"/>
</dbReference>